<keyword evidence="1" id="KW-0472">Membrane</keyword>
<organism evidence="2 3">
    <name type="scientific">Staurois parvus</name>
    <dbReference type="NCBI Taxonomy" id="386267"/>
    <lineage>
        <taxon>Eukaryota</taxon>
        <taxon>Metazoa</taxon>
        <taxon>Chordata</taxon>
        <taxon>Craniata</taxon>
        <taxon>Vertebrata</taxon>
        <taxon>Euteleostomi</taxon>
        <taxon>Amphibia</taxon>
        <taxon>Batrachia</taxon>
        <taxon>Anura</taxon>
        <taxon>Neobatrachia</taxon>
        <taxon>Ranoidea</taxon>
        <taxon>Ranidae</taxon>
        <taxon>Staurois</taxon>
    </lineage>
</organism>
<accession>A0ABN9GJ33</accession>
<keyword evidence="1" id="KW-1133">Transmembrane helix</keyword>
<dbReference type="Proteomes" id="UP001162483">
    <property type="component" value="Unassembled WGS sequence"/>
</dbReference>
<name>A0ABN9GJ33_9NEOB</name>
<keyword evidence="1" id="KW-0812">Transmembrane</keyword>
<reference evidence="2" key="1">
    <citation type="submission" date="2023-05" db="EMBL/GenBank/DDBJ databases">
        <authorList>
            <person name="Stuckert A."/>
        </authorList>
    </citation>
    <scope>NUCLEOTIDE SEQUENCE</scope>
</reference>
<evidence type="ECO:0000313" key="3">
    <source>
        <dbReference type="Proteomes" id="UP001162483"/>
    </source>
</evidence>
<dbReference type="EMBL" id="CATNWA010018470">
    <property type="protein sequence ID" value="CAI9607518.1"/>
    <property type="molecule type" value="Genomic_DNA"/>
</dbReference>
<evidence type="ECO:0000256" key="1">
    <source>
        <dbReference type="SAM" id="Phobius"/>
    </source>
</evidence>
<protein>
    <recommendedName>
        <fullName evidence="4">Agouti signaling protein</fullName>
    </recommendedName>
</protein>
<evidence type="ECO:0008006" key="4">
    <source>
        <dbReference type="Google" id="ProtNLM"/>
    </source>
</evidence>
<evidence type="ECO:0000313" key="2">
    <source>
        <dbReference type="EMBL" id="CAI9607518.1"/>
    </source>
</evidence>
<gene>
    <name evidence="2" type="ORF">SPARVUS_LOCUS13962749</name>
</gene>
<feature type="transmembrane region" description="Helical" evidence="1">
    <location>
        <begin position="6"/>
        <end position="26"/>
    </location>
</feature>
<feature type="non-terminal residue" evidence="2">
    <location>
        <position position="45"/>
    </location>
</feature>
<keyword evidence="3" id="KW-1185">Reference proteome</keyword>
<comment type="caution">
    <text evidence="2">The sequence shown here is derived from an EMBL/GenBank/DDBJ whole genome shotgun (WGS) entry which is preliminary data.</text>
</comment>
<proteinExistence type="predicted"/>
<sequence>MSCQSALVGRLSFLFGCFYCTILFEVDILKPASTKSDAVVHGSQS</sequence>